<dbReference type="SUPFAM" id="SSF53448">
    <property type="entry name" value="Nucleotide-diphospho-sugar transferases"/>
    <property type="match status" value="1"/>
</dbReference>
<keyword evidence="3" id="KW-0812">Transmembrane</keyword>
<dbReference type="EMBL" id="AQHW01000025">
    <property type="protein sequence ID" value="KKB49220.1"/>
    <property type="molecule type" value="Genomic_DNA"/>
</dbReference>
<proteinExistence type="predicted"/>
<keyword evidence="1" id="KW-0328">Glycosyltransferase</keyword>
<feature type="domain" description="Glycosyltransferase 2-like" evidence="4">
    <location>
        <begin position="6"/>
        <end position="151"/>
    </location>
</feature>
<sequence>MDIKVSIIIPVYNVAPFLDKCLSSCIDQTFQDIEIIVVNDGSRDGSSQIIAAYAAIDDRIRIITKENQGLIYARKSGLEVASGKYVFHLDGDDYIETTAIEELYSEAVKSEADYVVGNFYLVSENNKQKGKSICELNALVGQELLLRMINRGEWRIWGSLTQKSLFDDLIYLPVVMGEDLFFNMQICLKVKKSTVVDICLYNYVIRTGSITNQEGTVNRKLKLAMAKYVHLLLDRYAYIQPIRECLYLMFCSFFQDSIKQKDMEVKTILYDYYWNNKEVKAFLWRRKKAFYLIIRVFLVYPYMGSLMVKIGSHMTFLWRKFKIPFQWIFRKRYLAELIR</sequence>
<dbReference type="PANTHER" id="PTHR22916:SF51">
    <property type="entry name" value="GLYCOSYLTRANSFERASE EPSH-RELATED"/>
    <property type="match status" value="1"/>
</dbReference>
<evidence type="ECO:0000259" key="4">
    <source>
        <dbReference type="Pfam" id="PF00535"/>
    </source>
</evidence>
<dbReference type="RefSeq" id="WP_052349891.1">
    <property type="nucleotide sequence ID" value="NZ_KE386763.1"/>
</dbReference>
<feature type="transmembrane region" description="Helical" evidence="3">
    <location>
        <begin position="289"/>
        <end position="308"/>
    </location>
</feature>
<comment type="caution">
    <text evidence="5">The sequence shown here is derived from an EMBL/GenBank/DDBJ whole genome shotgun (WGS) entry which is preliminary data.</text>
</comment>
<keyword evidence="3" id="KW-0472">Membrane</keyword>
<dbReference type="InterPro" id="IPR001173">
    <property type="entry name" value="Glyco_trans_2-like"/>
</dbReference>
<evidence type="ECO:0000313" key="5">
    <source>
        <dbReference type="EMBL" id="KKB49220.1"/>
    </source>
</evidence>
<evidence type="ECO:0000256" key="3">
    <source>
        <dbReference type="SAM" id="Phobius"/>
    </source>
</evidence>
<gene>
    <name evidence="5" type="ORF">HMPREF1536_04284</name>
</gene>
<dbReference type="Proteomes" id="UP000033035">
    <property type="component" value="Unassembled WGS sequence"/>
</dbReference>
<reference evidence="5 6" key="1">
    <citation type="submission" date="2013-04" db="EMBL/GenBank/DDBJ databases">
        <title>The Genome Sequence of Parabacteroides gordonii DSM 23371.</title>
        <authorList>
            <consortium name="The Broad Institute Genomics Platform"/>
            <person name="Earl A."/>
            <person name="Ward D."/>
            <person name="Feldgarden M."/>
            <person name="Gevers D."/>
            <person name="Martens E."/>
            <person name="Sakamoto M."/>
            <person name="Benno Y."/>
            <person name="Suzuki N."/>
            <person name="Matsunaga N."/>
            <person name="Koshihara K."/>
            <person name="Seki M."/>
            <person name="Komiya H."/>
            <person name="Walker B."/>
            <person name="Young S."/>
            <person name="Zeng Q."/>
            <person name="Gargeya S."/>
            <person name="Fitzgerald M."/>
            <person name="Haas B."/>
            <person name="Abouelleil A."/>
            <person name="Allen A.W."/>
            <person name="Alvarado L."/>
            <person name="Arachchi H.M."/>
            <person name="Berlin A.M."/>
            <person name="Chapman S.B."/>
            <person name="Gainer-Dewar J."/>
            <person name="Goldberg J."/>
            <person name="Griggs A."/>
            <person name="Gujja S."/>
            <person name="Hansen M."/>
            <person name="Howarth C."/>
            <person name="Imamovic A."/>
            <person name="Ireland A."/>
            <person name="Larimer J."/>
            <person name="McCowan C."/>
            <person name="Murphy C."/>
            <person name="Pearson M."/>
            <person name="Poon T.W."/>
            <person name="Priest M."/>
            <person name="Roberts A."/>
            <person name="Saif S."/>
            <person name="Shea T."/>
            <person name="Sisk P."/>
            <person name="Sykes S."/>
            <person name="Wortman J."/>
            <person name="Nusbaum C."/>
            <person name="Birren B."/>
        </authorList>
    </citation>
    <scope>NUCLEOTIDE SEQUENCE [LARGE SCALE GENOMIC DNA]</scope>
    <source>
        <strain evidence="5 6">MS-1</strain>
    </source>
</reference>
<dbReference type="InterPro" id="IPR029044">
    <property type="entry name" value="Nucleotide-diphossugar_trans"/>
</dbReference>
<dbReference type="CDD" id="cd00761">
    <property type="entry name" value="Glyco_tranf_GTA_type"/>
    <property type="match status" value="1"/>
</dbReference>
<dbReference type="PANTHER" id="PTHR22916">
    <property type="entry name" value="GLYCOSYLTRANSFERASE"/>
    <property type="match status" value="1"/>
</dbReference>
<keyword evidence="2" id="KW-0808">Transferase</keyword>
<keyword evidence="3" id="KW-1133">Transmembrane helix</keyword>
<dbReference type="AlphaFoldDB" id="A0A0F5IVD4"/>
<protein>
    <recommendedName>
        <fullName evidence="4">Glycosyltransferase 2-like domain-containing protein</fullName>
    </recommendedName>
</protein>
<dbReference type="STRING" id="1203610.HMPREF1536_04284"/>
<dbReference type="HOGENOM" id="CLU_025996_25_1_10"/>
<dbReference type="Pfam" id="PF00535">
    <property type="entry name" value="Glycos_transf_2"/>
    <property type="match status" value="1"/>
</dbReference>
<evidence type="ECO:0000256" key="1">
    <source>
        <dbReference type="ARBA" id="ARBA00022676"/>
    </source>
</evidence>
<keyword evidence="6" id="KW-1185">Reference proteome</keyword>
<evidence type="ECO:0000313" key="6">
    <source>
        <dbReference type="Proteomes" id="UP000033035"/>
    </source>
</evidence>
<dbReference type="PATRIC" id="fig|1203610.3.peg.4362"/>
<dbReference type="Gene3D" id="3.90.550.10">
    <property type="entry name" value="Spore Coat Polysaccharide Biosynthesis Protein SpsA, Chain A"/>
    <property type="match status" value="1"/>
</dbReference>
<organism evidence="5 6">
    <name type="scientific">Parabacteroides gordonii MS-1 = DSM 23371</name>
    <dbReference type="NCBI Taxonomy" id="1203610"/>
    <lineage>
        <taxon>Bacteria</taxon>
        <taxon>Pseudomonadati</taxon>
        <taxon>Bacteroidota</taxon>
        <taxon>Bacteroidia</taxon>
        <taxon>Bacteroidales</taxon>
        <taxon>Tannerellaceae</taxon>
        <taxon>Parabacteroides</taxon>
    </lineage>
</organism>
<dbReference type="GO" id="GO:0016758">
    <property type="term" value="F:hexosyltransferase activity"/>
    <property type="evidence" value="ECO:0007669"/>
    <property type="project" value="UniProtKB-ARBA"/>
</dbReference>
<evidence type="ECO:0000256" key="2">
    <source>
        <dbReference type="ARBA" id="ARBA00022679"/>
    </source>
</evidence>
<accession>A0A0F5IVD4</accession>
<name>A0A0F5IVD4_9BACT</name>